<sequence length="147" mass="16215">MEVETFCFGELKLPEAKHQPQHLKDLERIFREKSTNILPEMCTDLETSVTAITAKMCIYGLLSFVVTSFEEESLQTGGQAAQCSHLIDAACEVLSAPNLAEVFWEMKPNMGLGMILDSAVGMFPHKIGPLLQLLTALLSNKSTVKKV</sequence>
<dbReference type="AlphaFoldDB" id="A0A6I9NI41"/>
<organism evidence="1 2">
    <name type="scientific">Notothenia coriiceps</name>
    <name type="common">black rockcod</name>
    <dbReference type="NCBI Taxonomy" id="8208"/>
    <lineage>
        <taxon>Eukaryota</taxon>
        <taxon>Metazoa</taxon>
        <taxon>Chordata</taxon>
        <taxon>Craniata</taxon>
        <taxon>Vertebrata</taxon>
        <taxon>Euteleostomi</taxon>
        <taxon>Actinopterygii</taxon>
        <taxon>Neopterygii</taxon>
        <taxon>Teleostei</taxon>
        <taxon>Neoteleostei</taxon>
        <taxon>Acanthomorphata</taxon>
        <taxon>Eupercaria</taxon>
        <taxon>Perciformes</taxon>
        <taxon>Notothenioidei</taxon>
        <taxon>Nototheniidae</taxon>
        <taxon>Notothenia</taxon>
    </lineage>
</organism>
<evidence type="ECO:0000313" key="2">
    <source>
        <dbReference type="RefSeq" id="XP_010776222.1"/>
    </source>
</evidence>
<dbReference type="GO" id="GO:0017056">
    <property type="term" value="F:structural constituent of nuclear pore"/>
    <property type="evidence" value="ECO:0007669"/>
    <property type="project" value="InterPro"/>
</dbReference>
<keyword evidence="1" id="KW-1185">Reference proteome</keyword>
<protein>
    <submittedName>
        <fullName evidence="2">Nucleoporin NUP188 homolog</fullName>
    </submittedName>
</protein>
<feature type="non-terminal residue" evidence="2">
    <location>
        <position position="147"/>
    </location>
</feature>
<evidence type="ECO:0000313" key="1">
    <source>
        <dbReference type="Proteomes" id="UP000504611"/>
    </source>
</evidence>
<dbReference type="OrthoDB" id="8978425at2759"/>
<name>A0A6I9NI41_9TELE</name>
<dbReference type="InterPro" id="IPR044840">
    <property type="entry name" value="Nup188"/>
</dbReference>
<accession>A0A6I9NI41</accession>
<proteinExistence type="predicted"/>
<dbReference type="GO" id="GO:0006606">
    <property type="term" value="P:protein import into nucleus"/>
    <property type="evidence" value="ECO:0007669"/>
    <property type="project" value="TreeGrafter"/>
</dbReference>
<dbReference type="RefSeq" id="XP_010776222.1">
    <property type="nucleotide sequence ID" value="XM_010777920.1"/>
</dbReference>
<dbReference type="GO" id="GO:0006405">
    <property type="term" value="P:RNA export from nucleus"/>
    <property type="evidence" value="ECO:0007669"/>
    <property type="project" value="TreeGrafter"/>
</dbReference>
<gene>
    <name evidence="2" type="primary">LOC104951287</name>
</gene>
<dbReference type="PANTHER" id="PTHR31431:SF1">
    <property type="entry name" value="NUCLEOPORIN NUP188"/>
    <property type="match status" value="1"/>
</dbReference>
<dbReference type="GO" id="GO:0044611">
    <property type="term" value="C:nuclear pore inner ring"/>
    <property type="evidence" value="ECO:0007669"/>
    <property type="project" value="TreeGrafter"/>
</dbReference>
<dbReference type="Proteomes" id="UP000504611">
    <property type="component" value="Unplaced"/>
</dbReference>
<dbReference type="KEGG" id="ncc:104951287"/>
<reference evidence="2" key="1">
    <citation type="submission" date="2025-08" db="UniProtKB">
        <authorList>
            <consortium name="RefSeq"/>
        </authorList>
    </citation>
    <scope>IDENTIFICATION</scope>
    <source>
        <tissue evidence="2">Muscle</tissue>
    </source>
</reference>
<dbReference type="GeneID" id="104951287"/>
<dbReference type="PANTHER" id="PTHR31431">
    <property type="entry name" value="NUCLEOPORIN NUP188 HOMOLOG"/>
    <property type="match status" value="1"/>
</dbReference>